<keyword evidence="2" id="KW-1185">Reference proteome</keyword>
<dbReference type="EMBL" id="CM011676">
    <property type="protein sequence ID" value="TMS21554.1"/>
    <property type="molecule type" value="Genomic_DNA"/>
</dbReference>
<organism evidence="1 2">
    <name type="scientific">Larimichthys crocea</name>
    <name type="common">Large yellow croaker</name>
    <name type="synonym">Pseudosciaena crocea</name>
    <dbReference type="NCBI Taxonomy" id="215358"/>
    <lineage>
        <taxon>Eukaryota</taxon>
        <taxon>Metazoa</taxon>
        <taxon>Chordata</taxon>
        <taxon>Craniata</taxon>
        <taxon>Vertebrata</taxon>
        <taxon>Euteleostomi</taxon>
        <taxon>Actinopterygii</taxon>
        <taxon>Neopterygii</taxon>
        <taxon>Teleostei</taxon>
        <taxon>Neoteleostei</taxon>
        <taxon>Acanthomorphata</taxon>
        <taxon>Eupercaria</taxon>
        <taxon>Sciaenidae</taxon>
        <taxon>Larimichthys</taxon>
    </lineage>
</organism>
<reference evidence="1" key="1">
    <citation type="submission" date="2018-11" db="EMBL/GenBank/DDBJ databases">
        <title>The sequence and de novo assembly of Larimichthys crocea genome using PacBio and Hi-C technologies.</title>
        <authorList>
            <person name="Xu P."/>
            <person name="Chen B."/>
            <person name="Zhou Z."/>
            <person name="Ke Q."/>
            <person name="Wu Y."/>
            <person name="Bai H."/>
            <person name="Pu F."/>
        </authorList>
    </citation>
    <scope>NUCLEOTIDE SEQUENCE</scope>
    <source>
        <tissue evidence="1">Muscle</tissue>
    </source>
</reference>
<gene>
    <name evidence="1" type="ORF">E3U43_015527</name>
</gene>
<evidence type="ECO:0000313" key="1">
    <source>
        <dbReference type="EMBL" id="TMS21554.1"/>
    </source>
</evidence>
<proteinExistence type="predicted"/>
<sequence length="123" mass="13777">MFNNLLMLVDSPKATVRRQKIWDVVRSNRFRVNNLLDDEYEPRQRRVIVREACSLVGWEMPYCLATNNCEHFVTKLRYGKPESRQVKDAALIGGAALAGVGIIALGAALIALLKDDDEGNTSD</sequence>
<protein>
    <submittedName>
        <fullName evidence="1">Uncharacterized protein</fullName>
    </submittedName>
</protein>
<comment type="caution">
    <text evidence="1">The sequence shown here is derived from an EMBL/GenBank/DDBJ whole genome shotgun (WGS) entry which is preliminary data.</text>
</comment>
<name>A0ACD3RPZ8_LARCR</name>
<evidence type="ECO:0000313" key="2">
    <source>
        <dbReference type="Proteomes" id="UP000793456"/>
    </source>
</evidence>
<accession>A0ACD3RPZ8</accession>
<dbReference type="Proteomes" id="UP000793456">
    <property type="component" value="Chromosome III"/>
</dbReference>